<sequence>IASARNTSAIVHQDPLDNAYHHFEYCYQSKAATSSYSHHYSPLDTRPGSSSKSTRVVRCSTAKMKSSKNRCSCLRRISSSLIFLVLNLVFYCSIMHLFVTRTNAYHYGSLNNNSNGSGGSNKNNPISMAWQLAQKNTNQHRPSSDTVASASPSSVSKATPSESTVNPNLNNAGNNITLILKGFFASGYDKRVRPNYSGPPAMVSINLHIIGISSVSEVQMDFTTDFYFRQKWYDPRLMFDPIGEIQELCVGAEFAEKIWLPDTFFANEKTATFHKATTDNTFIRISHTGLVYRSIRLTVTCSCPMDLQYFPMDRQRCKIEIESYGYNTRDINYKWEKGNDSVSMDTKIELPQFKVLGHRMGHELQNLSSGDYIRLYCEIHFVRSMGYYLIQIYIPASLIVIISWVSFWLHRNATPARVALGVTTVLTMTTLMSSTNAALPKISYIKSIDVFLGTCFVMVFASLLEYASVGYIGKRIAMKKSRQQDLQKLQLHHQKVCVAAAATAAAAAASANNVALGPQISTASATLPRGFLSNKSDGQAVAPQSQQNIYGCAQTQTLQRRFTNQNNNSGNGAPNQSASVQYKTSQPVTVRRIMPDSEPIYGQRSAIKIMIDPNQTQNPTYRQSVMDESRGTRRDTEHSLGNTGNGNALNSPMSMQDHQQGHRSTDIQTNMSNVIAPGVPGGVQAPLLPSLAPMPGPTSEFEASPSAKDTPRICGVTPSDIDKYSRVVFPVCFVCFNLMYWIIYAHISQQIEDKGSPLIPFIRD</sequence>
<feature type="compositionally biased region" description="Low complexity" evidence="20">
    <location>
        <begin position="144"/>
        <end position="164"/>
    </location>
</feature>
<evidence type="ECO:0000256" key="3">
    <source>
        <dbReference type="ARBA" id="ARBA00022475"/>
    </source>
</evidence>
<feature type="compositionally biased region" description="Polar residues" evidence="20">
    <location>
        <begin position="613"/>
        <end position="623"/>
    </location>
</feature>
<evidence type="ECO:0000256" key="2">
    <source>
        <dbReference type="ARBA" id="ARBA00022448"/>
    </source>
</evidence>
<evidence type="ECO:0000256" key="14">
    <source>
        <dbReference type="ARBA" id="ARBA00023214"/>
    </source>
</evidence>
<feature type="region of interest" description="Disordered" evidence="20">
    <location>
        <begin position="563"/>
        <end position="589"/>
    </location>
</feature>
<evidence type="ECO:0000256" key="13">
    <source>
        <dbReference type="ARBA" id="ARBA00023180"/>
    </source>
</evidence>
<evidence type="ECO:0000256" key="4">
    <source>
        <dbReference type="ARBA" id="ARBA00022692"/>
    </source>
</evidence>
<keyword evidence="16" id="KW-1071">Ligand-gated ion channel</keyword>
<feature type="domain" description="Neurotransmitter-gated ion-channel transmembrane" evidence="22">
    <location>
        <begin position="392"/>
        <end position="741"/>
    </location>
</feature>
<dbReference type="InterPro" id="IPR006028">
    <property type="entry name" value="GABAA/Glycine_rcpt"/>
</dbReference>
<dbReference type="PRINTS" id="PR00253">
    <property type="entry name" value="GABAARECEPTR"/>
</dbReference>
<feature type="transmembrane region" description="Helical" evidence="19">
    <location>
        <begin position="451"/>
        <end position="472"/>
    </location>
</feature>
<evidence type="ECO:0000256" key="8">
    <source>
        <dbReference type="ARBA" id="ARBA00023065"/>
    </source>
</evidence>
<feature type="transmembrane region" description="Helical" evidence="19">
    <location>
        <begin position="385"/>
        <end position="409"/>
    </location>
</feature>
<keyword evidence="7" id="KW-0770">Synapse</keyword>
<evidence type="ECO:0000256" key="17">
    <source>
        <dbReference type="ARBA" id="ARBA00023303"/>
    </source>
</evidence>
<dbReference type="InterPro" id="IPR036719">
    <property type="entry name" value="Neuro-gated_channel_TM_sf"/>
</dbReference>
<evidence type="ECO:0000313" key="23">
    <source>
        <dbReference type="EMBL" id="KAG9509026.1"/>
    </source>
</evidence>
<dbReference type="PROSITE" id="PS00236">
    <property type="entry name" value="NEUROTR_ION_CHANNEL"/>
    <property type="match status" value="1"/>
</dbReference>
<evidence type="ECO:0000256" key="20">
    <source>
        <dbReference type="SAM" id="MobiDB-lite"/>
    </source>
</evidence>
<keyword evidence="24" id="KW-1185">Reference proteome</keyword>
<evidence type="ECO:0000259" key="22">
    <source>
        <dbReference type="Pfam" id="PF02932"/>
    </source>
</evidence>
<reference evidence="23 24" key="1">
    <citation type="submission" date="2020-10" db="EMBL/GenBank/DDBJ databases">
        <authorList>
            <person name="Klimov P.B."/>
            <person name="Dyachkov S.M."/>
            <person name="Chetverikov P.E."/>
        </authorList>
    </citation>
    <scope>NUCLEOTIDE SEQUENCE [LARGE SCALE GENOMIC DNA]</scope>
    <source>
        <strain evidence="23">BMOC 18-1129-001#AD2665</strain>
        <tissue evidence="23">Entire mites</tissue>
    </source>
</reference>
<name>A0ABQ7S6J0_9ACAR</name>
<protein>
    <submittedName>
        <fullName evidence="23">Gamma-aminobutyric acid receptor subunit beta</fullName>
    </submittedName>
</protein>
<keyword evidence="4 19" id="KW-0812">Transmembrane</keyword>
<evidence type="ECO:0000313" key="24">
    <source>
        <dbReference type="Proteomes" id="UP000825002"/>
    </source>
</evidence>
<dbReference type="InterPro" id="IPR038050">
    <property type="entry name" value="Neuro_actylchol_rec"/>
</dbReference>
<dbReference type="PRINTS" id="PR01160">
    <property type="entry name" value="GABAARBETA"/>
</dbReference>
<proteinExistence type="inferred from homology"/>
<keyword evidence="17 19" id="KW-0407">Ion channel</keyword>
<dbReference type="InterPro" id="IPR036734">
    <property type="entry name" value="Neur_chan_lig-bd_sf"/>
</dbReference>
<comment type="similarity">
    <text evidence="1">Belongs to the ligand-gated ion channel (TC 1.A.9) family. Gamma-aminobutyric acid receptor (TC 1.A.9.5) subfamily.</text>
</comment>
<keyword evidence="3" id="KW-1003">Cell membrane</keyword>
<dbReference type="Pfam" id="PF02931">
    <property type="entry name" value="Neur_chan_LBD"/>
    <property type="match status" value="1"/>
</dbReference>
<feature type="compositionally biased region" description="Polar residues" evidence="20">
    <location>
        <begin position="579"/>
        <end position="588"/>
    </location>
</feature>
<feature type="compositionally biased region" description="Low complexity" evidence="20">
    <location>
        <begin position="564"/>
        <end position="578"/>
    </location>
</feature>
<dbReference type="Gene3D" id="2.70.170.10">
    <property type="entry name" value="Neurotransmitter-gated ion-channel ligand-binding domain"/>
    <property type="match status" value="1"/>
</dbReference>
<dbReference type="NCBIfam" id="TIGR00860">
    <property type="entry name" value="LIC"/>
    <property type="match status" value="1"/>
</dbReference>
<evidence type="ECO:0000256" key="6">
    <source>
        <dbReference type="ARBA" id="ARBA00022989"/>
    </source>
</evidence>
<dbReference type="Gene3D" id="1.20.58.390">
    <property type="entry name" value="Neurotransmitter-gated ion-channel transmembrane domain"/>
    <property type="match status" value="2"/>
</dbReference>
<gene>
    <name evidence="23" type="primary">Rdl</name>
    <name evidence="23" type="ORF">GZH46_02466</name>
</gene>
<dbReference type="InterPro" id="IPR006029">
    <property type="entry name" value="Neurotrans-gated_channel_TM"/>
</dbReference>
<dbReference type="InterPro" id="IPR006202">
    <property type="entry name" value="Neur_chan_lig-bd"/>
</dbReference>
<evidence type="ECO:0000256" key="18">
    <source>
        <dbReference type="ARBA" id="ARBA00034104"/>
    </source>
</evidence>
<keyword evidence="15" id="KW-0628">Postsynaptic cell membrane</keyword>
<dbReference type="SUPFAM" id="SSF63712">
    <property type="entry name" value="Nicotinic receptor ligand binding domain-like"/>
    <property type="match status" value="1"/>
</dbReference>
<feature type="non-terminal residue" evidence="23">
    <location>
        <position position="1"/>
    </location>
</feature>
<feature type="transmembrane region" description="Helical" evidence="19">
    <location>
        <begin position="73"/>
        <end position="99"/>
    </location>
</feature>
<feature type="region of interest" description="Disordered" evidence="20">
    <location>
        <begin position="612"/>
        <end position="665"/>
    </location>
</feature>
<feature type="region of interest" description="Disordered" evidence="20">
    <location>
        <begin position="135"/>
        <end position="167"/>
    </location>
</feature>
<feature type="compositionally biased region" description="Polar residues" evidence="20">
    <location>
        <begin position="639"/>
        <end position="658"/>
    </location>
</feature>
<dbReference type="Pfam" id="PF02932">
    <property type="entry name" value="Neur_chan_memb"/>
    <property type="match status" value="1"/>
</dbReference>
<evidence type="ECO:0000256" key="10">
    <source>
        <dbReference type="ARBA" id="ARBA00023157"/>
    </source>
</evidence>
<keyword evidence="2 19" id="KW-0813">Transport</keyword>
<dbReference type="InterPro" id="IPR018000">
    <property type="entry name" value="Neurotransmitter_ion_chnl_CS"/>
</dbReference>
<dbReference type="InterPro" id="IPR002289">
    <property type="entry name" value="GABAAb_rcpt"/>
</dbReference>
<keyword evidence="13" id="KW-0325">Glycoprotein</keyword>
<evidence type="ECO:0000259" key="21">
    <source>
        <dbReference type="Pfam" id="PF02931"/>
    </source>
</evidence>
<feature type="transmembrane region" description="Helical" evidence="19">
    <location>
        <begin position="418"/>
        <end position="439"/>
    </location>
</feature>
<comment type="subcellular location">
    <subcellularLocation>
        <location evidence="18">Postsynaptic cell membrane</location>
        <topology evidence="18">Multi-pass membrane protein</topology>
    </subcellularLocation>
</comment>
<keyword evidence="10" id="KW-1015">Disulfide bond</keyword>
<dbReference type="Proteomes" id="UP000825002">
    <property type="component" value="Unassembled WGS sequence"/>
</dbReference>
<evidence type="ECO:0000256" key="12">
    <source>
        <dbReference type="ARBA" id="ARBA00023173"/>
    </source>
</evidence>
<evidence type="ECO:0000256" key="1">
    <source>
        <dbReference type="ARBA" id="ARBA00010180"/>
    </source>
</evidence>
<dbReference type="CDD" id="cd19049">
    <property type="entry name" value="LGIC_TM_anion"/>
    <property type="match status" value="1"/>
</dbReference>
<feature type="compositionally biased region" description="Basic and acidic residues" evidence="20">
    <location>
        <begin position="625"/>
        <end position="638"/>
    </location>
</feature>
<accession>A0ABQ7S6J0</accession>
<evidence type="ECO:0000256" key="15">
    <source>
        <dbReference type="ARBA" id="ARBA00023257"/>
    </source>
</evidence>
<dbReference type="InterPro" id="IPR006201">
    <property type="entry name" value="Neur_channel"/>
</dbReference>
<evidence type="ECO:0000256" key="9">
    <source>
        <dbReference type="ARBA" id="ARBA00023136"/>
    </source>
</evidence>
<keyword evidence="11 23" id="KW-0675">Receptor</keyword>
<feature type="domain" description="Neurotransmitter-gated ion-channel ligand-binding" evidence="21">
    <location>
        <begin position="186"/>
        <end position="363"/>
    </location>
</feature>
<keyword evidence="6 19" id="KW-1133">Transmembrane helix</keyword>
<comment type="caution">
    <text evidence="23">The sequence shown here is derived from an EMBL/GenBank/DDBJ whole genome shotgun (WGS) entry which is preliminary data.</text>
</comment>
<dbReference type="EMBL" id="JAIFTH010000727">
    <property type="protein sequence ID" value="KAG9509026.1"/>
    <property type="molecule type" value="Genomic_DNA"/>
</dbReference>
<evidence type="ECO:0000256" key="19">
    <source>
        <dbReference type="RuleBase" id="RU000687"/>
    </source>
</evidence>
<organism evidence="23 24">
    <name type="scientific">Fragariocoptes setiger</name>
    <dbReference type="NCBI Taxonomy" id="1670756"/>
    <lineage>
        <taxon>Eukaryota</taxon>
        <taxon>Metazoa</taxon>
        <taxon>Ecdysozoa</taxon>
        <taxon>Arthropoda</taxon>
        <taxon>Chelicerata</taxon>
        <taxon>Arachnida</taxon>
        <taxon>Acari</taxon>
        <taxon>Acariformes</taxon>
        <taxon>Trombidiformes</taxon>
        <taxon>Prostigmata</taxon>
        <taxon>Eupodina</taxon>
        <taxon>Eriophyoidea</taxon>
        <taxon>Phytoptidae</taxon>
        <taxon>Fragariocoptes</taxon>
    </lineage>
</organism>
<evidence type="ECO:0000256" key="16">
    <source>
        <dbReference type="ARBA" id="ARBA00023286"/>
    </source>
</evidence>
<evidence type="ECO:0000256" key="7">
    <source>
        <dbReference type="ARBA" id="ARBA00023018"/>
    </source>
</evidence>
<evidence type="ECO:0000256" key="11">
    <source>
        <dbReference type="ARBA" id="ARBA00023170"/>
    </source>
</evidence>
<keyword evidence="5" id="KW-0732">Signal</keyword>
<feature type="transmembrane region" description="Helical" evidence="19">
    <location>
        <begin position="727"/>
        <end position="747"/>
    </location>
</feature>
<dbReference type="PANTHER" id="PTHR18945">
    <property type="entry name" value="NEUROTRANSMITTER GATED ION CHANNEL"/>
    <property type="match status" value="1"/>
</dbReference>
<evidence type="ECO:0000256" key="5">
    <source>
        <dbReference type="ARBA" id="ARBA00022729"/>
    </source>
</evidence>
<keyword evidence="9 19" id="KW-0472">Membrane</keyword>
<keyword evidence="8 19" id="KW-0406">Ion transport</keyword>
<dbReference type="SUPFAM" id="SSF90112">
    <property type="entry name" value="Neurotransmitter-gated ion-channel transmembrane pore"/>
    <property type="match status" value="1"/>
</dbReference>
<keyword evidence="12" id="KW-0869">Chloride channel</keyword>
<dbReference type="PRINTS" id="PR00252">
    <property type="entry name" value="NRIONCHANNEL"/>
</dbReference>
<keyword evidence="14" id="KW-0868">Chloride</keyword>